<gene>
    <name evidence="1" type="ORF">CAP_7250</name>
</gene>
<dbReference type="RefSeq" id="WP_044247775.1">
    <property type="nucleotide sequence ID" value="NZ_ASRX01000062.1"/>
</dbReference>
<dbReference type="AlphaFoldDB" id="A0A017T178"/>
<organism evidence="1 2">
    <name type="scientific">Chondromyces apiculatus DSM 436</name>
    <dbReference type="NCBI Taxonomy" id="1192034"/>
    <lineage>
        <taxon>Bacteria</taxon>
        <taxon>Pseudomonadati</taxon>
        <taxon>Myxococcota</taxon>
        <taxon>Polyangia</taxon>
        <taxon>Polyangiales</taxon>
        <taxon>Polyangiaceae</taxon>
        <taxon>Chondromyces</taxon>
    </lineage>
</organism>
<sequence>MSRALWEQLKTKQTAFLRARLVSAQAEREFRERLPEGWKALLATPFGQLTDPAALNRALDVALAGPAAARAVRPAASALLQSLLDTARADTSLAGDLLPRGAQPKLERLVSRPKIIPEKLLRQVLENDAMDEVMTDVLSAMLRDFSLRVNPLVAEWGLPSLLKKISLFGLGKGLETVRAEFERRLDPEIHSFLRASSRKALRETADALIHRADQPKHIALRRHLAAWTLKQRLSELLAPLDTEGAALLQEIALDTLEHGFSRQDLAERRREAVTAFYIEHRTRPVGEVLDRHNITLEPDFDALAGALWPLLRAACESAPVQAWLETMVAEFFDALPDDLS</sequence>
<evidence type="ECO:0000313" key="1">
    <source>
        <dbReference type="EMBL" id="EYF02321.1"/>
    </source>
</evidence>
<dbReference type="Proteomes" id="UP000019678">
    <property type="component" value="Unassembled WGS sequence"/>
</dbReference>
<name>A0A017T178_9BACT</name>
<reference evidence="1 2" key="1">
    <citation type="submission" date="2013-05" db="EMBL/GenBank/DDBJ databases">
        <title>Genome assembly of Chondromyces apiculatus DSM 436.</title>
        <authorList>
            <person name="Sharma G."/>
            <person name="Khatri I."/>
            <person name="Kaur C."/>
            <person name="Mayilraj S."/>
            <person name="Subramanian S."/>
        </authorList>
    </citation>
    <scope>NUCLEOTIDE SEQUENCE [LARGE SCALE GENOMIC DNA]</scope>
    <source>
        <strain evidence="1 2">DSM 436</strain>
    </source>
</reference>
<protein>
    <submittedName>
        <fullName evidence="1">Uncharacterized protein</fullName>
    </submittedName>
</protein>
<keyword evidence="2" id="KW-1185">Reference proteome</keyword>
<comment type="caution">
    <text evidence="1">The sequence shown here is derived from an EMBL/GenBank/DDBJ whole genome shotgun (WGS) entry which is preliminary data.</text>
</comment>
<evidence type="ECO:0000313" key="2">
    <source>
        <dbReference type="Proteomes" id="UP000019678"/>
    </source>
</evidence>
<dbReference type="OrthoDB" id="5493980at2"/>
<accession>A0A017T178</accession>
<dbReference type="EMBL" id="ASRX01000062">
    <property type="protein sequence ID" value="EYF02321.1"/>
    <property type="molecule type" value="Genomic_DNA"/>
</dbReference>
<dbReference type="STRING" id="1192034.CAP_7250"/>
<proteinExistence type="predicted"/>